<organism evidence="1 2">
    <name type="scientific">Empedobacter tilapiae</name>
    <dbReference type="NCBI Taxonomy" id="2491114"/>
    <lineage>
        <taxon>Bacteria</taxon>
        <taxon>Pseudomonadati</taxon>
        <taxon>Bacteroidota</taxon>
        <taxon>Flavobacteriia</taxon>
        <taxon>Flavobacteriales</taxon>
        <taxon>Weeksellaceae</taxon>
        <taxon>Empedobacter</taxon>
    </lineage>
</organism>
<evidence type="ECO:0000313" key="1">
    <source>
        <dbReference type="EMBL" id="TGN21341.1"/>
    </source>
</evidence>
<dbReference type="Proteomes" id="UP000297998">
    <property type="component" value="Unassembled WGS sequence"/>
</dbReference>
<protein>
    <submittedName>
        <fullName evidence="1">Uncharacterized protein</fullName>
    </submittedName>
</protein>
<comment type="caution">
    <text evidence="1">The sequence shown here is derived from an EMBL/GenBank/DDBJ whole genome shotgun (WGS) entry which is preliminary data.</text>
</comment>
<keyword evidence="2" id="KW-1185">Reference proteome</keyword>
<dbReference type="EMBL" id="SRPE01000027">
    <property type="protein sequence ID" value="TGN21341.1"/>
    <property type="molecule type" value="Genomic_DNA"/>
</dbReference>
<name>A0A4Z1BKQ3_9FLAO</name>
<evidence type="ECO:0000313" key="2">
    <source>
        <dbReference type="Proteomes" id="UP000297998"/>
    </source>
</evidence>
<gene>
    <name evidence="1" type="ORF">E4J94_17550</name>
</gene>
<accession>A0A4Z1BKQ3</accession>
<proteinExistence type="predicted"/>
<dbReference type="AlphaFoldDB" id="A0A4Z1BKQ3"/>
<dbReference type="RefSeq" id="WP_135837070.1">
    <property type="nucleotide sequence ID" value="NZ_SRPE01000027.1"/>
</dbReference>
<sequence length="96" mass="11408">MPKLTNQELESYKSQMETTISNPSGLYIVNKINVVLTNLLGDSRFSKNTELKEIYKEILEMEEPNNYYTYRLEYPDNLERLQKLYPLVIKEIENNI</sequence>
<reference evidence="1 2" key="1">
    <citation type="submission" date="2019-03" db="EMBL/GenBank/DDBJ databases">
        <title>Empedobacter tilapiae sp. nov., isolated from an intestine of Nile tilapia Oreochromis niloticus.</title>
        <authorList>
            <person name="Kim Y.-O."/>
            <person name="Yoon J.-H."/>
        </authorList>
    </citation>
    <scope>NUCLEOTIDE SEQUENCE [LARGE SCALE GENOMIC DNA]</scope>
    <source>
        <strain evidence="1 2">MRS2</strain>
    </source>
</reference>